<proteinExistence type="predicted"/>
<feature type="transmembrane region" description="Helical" evidence="7">
    <location>
        <begin position="20"/>
        <end position="42"/>
    </location>
</feature>
<feature type="transmembrane region" description="Helical" evidence="7">
    <location>
        <begin position="233"/>
        <end position="250"/>
    </location>
</feature>
<keyword evidence="4 7" id="KW-0812">Transmembrane</keyword>
<dbReference type="InterPro" id="IPR011701">
    <property type="entry name" value="MFS"/>
</dbReference>
<name>A0A846S3I2_9MICO</name>
<gene>
    <name evidence="9" type="ORF">BKA07_003741</name>
</gene>
<dbReference type="GO" id="GO:0022857">
    <property type="term" value="F:transmembrane transporter activity"/>
    <property type="evidence" value="ECO:0007669"/>
    <property type="project" value="InterPro"/>
</dbReference>
<feature type="transmembrane region" description="Helical" evidence="7">
    <location>
        <begin position="360"/>
        <end position="386"/>
    </location>
</feature>
<dbReference type="Proteomes" id="UP000576792">
    <property type="component" value="Unassembled WGS sequence"/>
</dbReference>
<dbReference type="CDD" id="cd17321">
    <property type="entry name" value="MFS_MMR_MDR_like"/>
    <property type="match status" value="1"/>
</dbReference>
<keyword evidence="10" id="KW-1185">Reference proteome</keyword>
<evidence type="ECO:0000256" key="3">
    <source>
        <dbReference type="ARBA" id="ARBA00022475"/>
    </source>
</evidence>
<dbReference type="Pfam" id="PF07690">
    <property type="entry name" value="MFS_1"/>
    <property type="match status" value="1"/>
</dbReference>
<accession>A0A846S3I2</accession>
<dbReference type="PANTHER" id="PTHR42718:SF47">
    <property type="entry name" value="METHYL VIOLOGEN RESISTANCE PROTEIN SMVA"/>
    <property type="match status" value="1"/>
</dbReference>
<evidence type="ECO:0000256" key="1">
    <source>
        <dbReference type="ARBA" id="ARBA00004651"/>
    </source>
</evidence>
<dbReference type="InterPro" id="IPR036259">
    <property type="entry name" value="MFS_trans_sf"/>
</dbReference>
<dbReference type="RefSeq" id="WP_167952624.1">
    <property type="nucleotide sequence ID" value="NZ_BAAAPQ010000026.1"/>
</dbReference>
<dbReference type="SUPFAM" id="SSF103473">
    <property type="entry name" value="MFS general substrate transporter"/>
    <property type="match status" value="1"/>
</dbReference>
<dbReference type="GO" id="GO:0005886">
    <property type="term" value="C:plasma membrane"/>
    <property type="evidence" value="ECO:0007669"/>
    <property type="project" value="UniProtKB-SubCell"/>
</dbReference>
<dbReference type="Gene3D" id="1.20.1250.20">
    <property type="entry name" value="MFS general substrate transporter like domains"/>
    <property type="match status" value="1"/>
</dbReference>
<feature type="transmembrane region" description="Helical" evidence="7">
    <location>
        <begin position="307"/>
        <end position="329"/>
    </location>
</feature>
<keyword evidence="5 7" id="KW-1133">Transmembrane helix</keyword>
<feature type="transmembrane region" description="Helical" evidence="7">
    <location>
        <begin position="109"/>
        <end position="130"/>
    </location>
</feature>
<organism evidence="9 10">
    <name type="scientific">Brevibacterium marinum</name>
    <dbReference type="NCBI Taxonomy" id="418643"/>
    <lineage>
        <taxon>Bacteria</taxon>
        <taxon>Bacillati</taxon>
        <taxon>Actinomycetota</taxon>
        <taxon>Actinomycetes</taxon>
        <taxon>Micrococcales</taxon>
        <taxon>Brevibacteriaceae</taxon>
        <taxon>Brevibacterium</taxon>
    </lineage>
</organism>
<comment type="subcellular location">
    <subcellularLocation>
        <location evidence="1">Cell membrane</location>
        <topology evidence="1">Multi-pass membrane protein</topology>
    </subcellularLocation>
</comment>
<dbReference type="EMBL" id="JAATJN010000001">
    <property type="protein sequence ID" value="NJC58706.1"/>
    <property type="molecule type" value="Genomic_DNA"/>
</dbReference>
<protein>
    <submittedName>
        <fullName evidence="9">DHA2 family multidrug resistance protein-like MFS transporter</fullName>
    </submittedName>
</protein>
<comment type="caution">
    <text evidence="9">The sequence shown here is derived from an EMBL/GenBank/DDBJ whole genome shotgun (WGS) entry which is preliminary data.</text>
</comment>
<feature type="transmembrane region" description="Helical" evidence="7">
    <location>
        <begin position="142"/>
        <end position="165"/>
    </location>
</feature>
<feature type="transmembrane region" description="Helical" evidence="7">
    <location>
        <begin position="84"/>
        <end position="103"/>
    </location>
</feature>
<evidence type="ECO:0000256" key="2">
    <source>
        <dbReference type="ARBA" id="ARBA00022448"/>
    </source>
</evidence>
<feature type="transmembrane region" description="Helical" evidence="7">
    <location>
        <begin position="336"/>
        <end position="354"/>
    </location>
</feature>
<keyword evidence="2" id="KW-0813">Transport</keyword>
<feature type="transmembrane region" description="Helical" evidence="7">
    <location>
        <begin position="270"/>
        <end position="292"/>
    </location>
</feature>
<dbReference type="PROSITE" id="PS50850">
    <property type="entry name" value="MFS"/>
    <property type="match status" value="1"/>
</dbReference>
<sequence length="525" mass="53649">MFTSQTPHVRAGRREWAGLAVLMIPVLLISIDNTVLGFAIPAISTGLHPTGTQLLWIVDIYALMLAGLLVAMGSIGDRVGRRKLLVIGASGFGLASLLAAFSTSAEMLILARALLGLFGATLMPSTLSLIRNIFADDKDRRIAIATWAAMFSGGAALGPIVGGVLLEHFHWSSVFFINLPLIAIFIPAAILLLPESRDPNPGRIDPLSIGLSMLMLAPLVFAIKHVMAVGADLPFWVSIVVAAAAGVGFVTRQLASSNPMLDVRLFANKVFTSAVLSNLLSVMGLAGFLYFGTQLLQLVLGLSPVEAALVLVPGLATSIAAGYAAVPIIARLQPRVVVPCALVLNAIGLGIIAFSPEHSVAGVIISFLILGMGIGTAEVITNDLILAAVPANKAGAASAISETAYEFGSVMGTAVLGGLSTMVYGAHLQTILGAGATGPDFETLGSALESAGAQGGRVGEQIAEAAVTSFDLGVQWAAGAAVVLALTAAVLTSFGLKGAGRLLPGSAEADGVDSQAPIEAEIAGP</sequence>
<evidence type="ECO:0000313" key="9">
    <source>
        <dbReference type="EMBL" id="NJC58706.1"/>
    </source>
</evidence>
<dbReference type="PANTHER" id="PTHR42718">
    <property type="entry name" value="MAJOR FACILITATOR SUPERFAMILY MULTIDRUG TRANSPORTER MFSC"/>
    <property type="match status" value="1"/>
</dbReference>
<dbReference type="InterPro" id="IPR020846">
    <property type="entry name" value="MFS_dom"/>
</dbReference>
<feature type="transmembrane region" description="Helical" evidence="7">
    <location>
        <begin position="407"/>
        <end position="426"/>
    </location>
</feature>
<feature type="domain" description="Major facilitator superfamily (MFS) profile" evidence="8">
    <location>
        <begin position="18"/>
        <end position="497"/>
    </location>
</feature>
<dbReference type="AlphaFoldDB" id="A0A846S3I2"/>
<evidence type="ECO:0000256" key="5">
    <source>
        <dbReference type="ARBA" id="ARBA00022989"/>
    </source>
</evidence>
<keyword evidence="6 7" id="KW-0472">Membrane</keyword>
<feature type="transmembrane region" description="Helical" evidence="7">
    <location>
        <begin position="54"/>
        <end position="72"/>
    </location>
</feature>
<feature type="transmembrane region" description="Helical" evidence="7">
    <location>
        <begin position="171"/>
        <end position="194"/>
    </location>
</feature>
<evidence type="ECO:0000256" key="6">
    <source>
        <dbReference type="ARBA" id="ARBA00023136"/>
    </source>
</evidence>
<evidence type="ECO:0000313" key="10">
    <source>
        <dbReference type="Proteomes" id="UP000576792"/>
    </source>
</evidence>
<feature type="transmembrane region" description="Helical" evidence="7">
    <location>
        <begin position="206"/>
        <end position="227"/>
    </location>
</feature>
<evidence type="ECO:0000259" key="8">
    <source>
        <dbReference type="PROSITE" id="PS50850"/>
    </source>
</evidence>
<keyword evidence="3" id="KW-1003">Cell membrane</keyword>
<evidence type="ECO:0000256" key="7">
    <source>
        <dbReference type="SAM" id="Phobius"/>
    </source>
</evidence>
<dbReference type="Gene3D" id="1.20.1720.10">
    <property type="entry name" value="Multidrug resistance protein D"/>
    <property type="match status" value="1"/>
</dbReference>
<reference evidence="9 10" key="1">
    <citation type="submission" date="2020-03" db="EMBL/GenBank/DDBJ databases">
        <title>Sequencing the genomes of 1000 actinobacteria strains.</title>
        <authorList>
            <person name="Klenk H.-P."/>
        </authorList>
    </citation>
    <scope>NUCLEOTIDE SEQUENCE [LARGE SCALE GENOMIC DNA]</scope>
    <source>
        <strain evidence="9 10">DSM 18964</strain>
    </source>
</reference>
<evidence type="ECO:0000256" key="4">
    <source>
        <dbReference type="ARBA" id="ARBA00022692"/>
    </source>
</evidence>
<feature type="transmembrane region" description="Helical" evidence="7">
    <location>
        <begin position="476"/>
        <end position="496"/>
    </location>
</feature>